<evidence type="ECO:0000313" key="8">
    <source>
        <dbReference type="Proteomes" id="UP001501521"/>
    </source>
</evidence>
<dbReference type="PANTHER" id="PTHR30349:SF64">
    <property type="entry name" value="PROPHAGE INTEGRASE INTD-RELATED"/>
    <property type="match status" value="1"/>
</dbReference>
<dbReference type="CDD" id="cd01189">
    <property type="entry name" value="INT_ICEBs1_C_like"/>
    <property type="match status" value="1"/>
</dbReference>
<reference evidence="8" key="1">
    <citation type="journal article" date="2019" name="Int. J. Syst. Evol. Microbiol.">
        <title>The Global Catalogue of Microorganisms (GCM) 10K type strain sequencing project: providing services to taxonomists for standard genome sequencing and annotation.</title>
        <authorList>
            <consortium name="The Broad Institute Genomics Platform"/>
            <consortium name="The Broad Institute Genome Sequencing Center for Infectious Disease"/>
            <person name="Wu L."/>
            <person name="Ma J."/>
        </authorList>
    </citation>
    <scope>NUCLEOTIDE SEQUENCE [LARGE SCALE GENOMIC DNA]</scope>
    <source>
        <strain evidence="8">JCM 19125</strain>
    </source>
</reference>
<dbReference type="InterPro" id="IPR050090">
    <property type="entry name" value="Tyrosine_recombinase_XerCD"/>
</dbReference>
<comment type="caution">
    <text evidence="7">The sequence shown here is derived from an EMBL/GenBank/DDBJ whole genome shotgun (WGS) entry which is preliminary data.</text>
</comment>
<accession>A0ABP9EZZ7</accession>
<dbReference type="Gene3D" id="1.10.443.10">
    <property type="entry name" value="Intergrase catalytic core"/>
    <property type="match status" value="1"/>
</dbReference>
<sequence length="369" mass="40368">MASVTKRPDGTYRARYRAPGHDGKMKEYAKHFPTKKAGQAWLDEVTASRVTGTYIDPDRARSTVAAMATTWLASHPDWTPSTRARNESVVAVHVLPRWGAVKLADVTHEAVQEWVGGFQLAGGTVRKILGVLNGILELAVTTKRLAVNPAVAVARPKQTIKRRRYLNAHQVERLAHAAGDAFDVVMVLAYSGLRFGELAALRVGSVDQLRRRFRVEESVTEVNGVSEWGTPKDHQRRSVPYPDFLDDHVAARMADKGPNDLLFPSARGGVLRVRNLRRGWFDAAAVAAGVEGLTPHELRHTAASLAVKAGASVLALQRMLGHDKPSTTLDVYADLFDEDLDDVAARLATVRAAGLADFLRTEPRLVAVQ</sequence>
<proteinExistence type="inferred from homology"/>
<dbReference type="SUPFAM" id="SSF56349">
    <property type="entry name" value="DNA breaking-rejoining enzymes"/>
    <property type="match status" value="1"/>
</dbReference>
<gene>
    <name evidence="7" type="ORF">GCM10025789_02550</name>
</gene>
<evidence type="ECO:0000313" key="7">
    <source>
        <dbReference type="EMBL" id="GAA4889612.1"/>
    </source>
</evidence>
<evidence type="ECO:0000256" key="3">
    <source>
        <dbReference type="ARBA" id="ARBA00023172"/>
    </source>
</evidence>
<dbReference type="EMBL" id="BAABLV010000005">
    <property type="protein sequence ID" value="GAA4889612.1"/>
    <property type="molecule type" value="Genomic_DNA"/>
</dbReference>
<dbReference type="RefSeq" id="WP_345577800.1">
    <property type="nucleotide sequence ID" value="NZ_BAABLV010000005.1"/>
</dbReference>
<evidence type="ECO:0000256" key="4">
    <source>
        <dbReference type="PROSITE-ProRule" id="PRU01248"/>
    </source>
</evidence>
<protein>
    <submittedName>
        <fullName evidence="7">Site-specific integrase</fullName>
    </submittedName>
</protein>
<feature type="domain" description="Core-binding (CB)" evidence="6">
    <location>
        <begin position="62"/>
        <end position="140"/>
    </location>
</feature>
<dbReference type="PROSITE" id="PS51898">
    <property type="entry name" value="TYR_RECOMBINASE"/>
    <property type="match status" value="1"/>
</dbReference>
<organism evidence="7 8">
    <name type="scientific">Tessaracoccus lubricantis</name>
    <dbReference type="NCBI Taxonomy" id="545543"/>
    <lineage>
        <taxon>Bacteria</taxon>
        <taxon>Bacillati</taxon>
        <taxon>Actinomycetota</taxon>
        <taxon>Actinomycetes</taxon>
        <taxon>Propionibacteriales</taxon>
        <taxon>Propionibacteriaceae</taxon>
        <taxon>Tessaracoccus</taxon>
    </lineage>
</organism>
<comment type="similarity">
    <text evidence="1">Belongs to the 'phage' integrase family.</text>
</comment>
<evidence type="ECO:0000256" key="2">
    <source>
        <dbReference type="ARBA" id="ARBA00023125"/>
    </source>
</evidence>
<dbReference type="PROSITE" id="PS51900">
    <property type="entry name" value="CB"/>
    <property type="match status" value="1"/>
</dbReference>
<dbReference type="Proteomes" id="UP001501521">
    <property type="component" value="Unassembled WGS sequence"/>
</dbReference>
<dbReference type="Pfam" id="PF00589">
    <property type="entry name" value="Phage_integrase"/>
    <property type="match status" value="1"/>
</dbReference>
<evidence type="ECO:0000259" key="6">
    <source>
        <dbReference type="PROSITE" id="PS51900"/>
    </source>
</evidence>
<feature type="domain" description="Tyr recombinase" evidence="5">
    <location>
        <begin position="161"/>
        <end position="345"/>
    </location>
</feature>
<keyword evidence="2 4" id="KW-0238">DNA-binding</keyword>
<name>A0ABP9EZZ7_9ACTN</name>
<dbReference type="InterPro" id="IPR002104">
    <property type="entry name" value="Integrase_catalytic"/>
</dbReference>
<keyword evidence="8" id="KW-1185">Reference proteome</keyword>
<dbReference type="InterPro" id="IPR011010">
    <property type="entry name" value="DNA_brk_join_enz"/>
</dbReference>
<dbReference type="InterPro" id="IPR044068">
    <property type="entry name" value="CB"/>
</dbReference>
<keyword evidence="3" id="KW-0233">DNA recombination</keyword>
<dbReference type="Gene3D" id="1.10.150.130">
    <property type="match status" value="1"/>
</dbReference>
<dbReference type="InterPro" id="IPR013762">
    <property type="entry name" value="Integrase-like_cat_sf"/>
</dbReference>
<evidence type="ECO:0000259" key="5">
    <source>
        <dbReference type="PROSITE" id="PS51898"/>
    </source>
</evidence>
<evidence type="ECO:0000256" key="1">
    <source>
        <dbReference type="ARBA" id="ARBA00008857"/>
    </source>
</evidence>
<dbReference type="InterPro" id="IPR010998">
    <property type="entry name" value="Integrase_recombinase_N"/>
</dbReference>
<dbReference type="PANTHER" id="PTHR30349">
    <property type="entry name" value="PHAGE INTEGRASE-RELATED"/>
    <property type="match status" value="1"/>
</dbReference>